<dbReference type="EMBL" id="NEFY01000019">
    <property type="protein sequence ID" value="OZC34963.1"/>
    <property type="molecule type" value="Genomic_DNA"/>
</dbReference>
<sequence length="135" mass="15383">MSNANHTEQNDAQLPKLRGSRKQLGWAYKIRERFAERNPGAEQLTTELDAKFWIDNKTSLIGDEKLPKALPQLTGSDSQIKWAFAIRSKFADVFPESALLRSHTDSKFWIENRRVFDFAVLGFKLAPTGDASQEE</sequence>
<protein>
    <submittedName>
        <fullName evidence="1">Uncharacterized protein</fullName>
    </submittedName>
</protein>
<reference evidence="1 2" key="1">
    <citation type="submission" date="2017-06" db="EMBL/GenBank/DDBJ databases">
        <title>Draft genome sequence of the halophilic bacterium Marinobacter vinifirmus FB1.</title>
        <authorList>
            <person name="Stepanov V.G."/>
            <person name="Roberts D.J."/>
            <person name="Fox G.E."/>
        </authorList>
    </citation>
    <scope>NUCLEOTIDE SEQUENCE [LARGE SCALE GENOMIC DNA]</scope>
    <source>
        <strain evidence="1 2">FB1</strain>
    </source>
</reference>
<dbReference type="Proteomes" id="UP000216984">
    <property type="component" value="Unassembled WGS sequence"/>
</dbReference>
<dbReference type="RefSeq" id="WP_094625914.1">
    <property type="nucleotide sequence ID" value="NZ_NEFY01000019.1"/>
</dbReference>
<keyword evidence="2" id="KW-1185">Reference proteome</keyword>
<organism evidence="1 2">
    <name type="scientific">Marinobacter vinifirmus</name>
    <dbReference type="NCBI Taxonomy" id="355591"/>
    <lineage>
        <taxon>Bacteria</taxon>
        <taxon>Pseudomonadati</taxon>
        <taxon>Pseudomonadota</taxon>
        <taxon>Gammaproteobacteria</taxon>
        <taxon>Pseudomonadales</taxon>
        <taxon>Marinobacteraceae</taxon>
        <taxon>Marinobacter</taxon>
    </lineage>
</organism>
<comment type="caution">
    <text evidence="1">The sequence shown here is derived from an EMBL/GenBank/DDBJ whole genome shotgun (WGS) entry which is preliminary data.</text>
</comment>
<accession>A0A7Z1DS16</accession>
<gene>
    <name evidence="1" type="ORF">B9Q17_00230</name>
</gene>
<proteinExistence type="predicted"/>
<name>A0A7Z1DS16_9GAMM</name>
<evidence type="ECO:0000313" key="2">
    <source>
        <dbReference type="Proteomes" id="UP000216984"/>
    </source>
</evidence>
<dbReference type="AlphaFoldDB" id="A0A7Z1DS16"/>
<evidence type="ECO:0000313" key="1">
    <source>
        <dbReference type="EMBL" id="OZC34963.1"/>
    </source>
</evidence>